<protein>
    <submittedName>
        <fullName evidence="1">Uncharacterized protein</fullName>
    </submittedName>
</protein>
<evidence type="ECO:0000313" key="2">
    <source>
        <dbReference type="Proteomes" id="UP001153332"/>
    </source>
</evidence>
<dbReference type="Proteomes" id="UP001153332">
    <property type="component" value="Unassembled WGS sequence"/>
</dbReference>
<gene>
    <name evidence="1" type="ORF">O1611_g1670</name>
</gene>
<reference evidence="1" key="1">
    <citation type="submission" date="2022-12" db="EMBL/GenBank/DDBJ databases">
        <title>Genome Sequence of Lasiodiplodia mahajangana.</title>
        <authorList>
            <person name="Buettner E."/>
        </authorList>
    </citation>
    <scope>NUCLEOTIDE SEQUENCE</scope>
    <source>
        <strain evidence="1">VT137</strain>
    </source>
</reference>
<keyword evidence="2" id="KW-1185">Reference proteome</keyword>
<comment type="caution">
    <text evidence="1">The sequence shown here is derived from an EMBL/GenBank/DDBJ whole genome shotgun (WGS) entry which is preliminary data.</text>
</comment>
<accession>A0ACC2JXD6</accession>
<sequence length="105" mass="11794">MHRWINREASRNHLREILSLGRVTDDWREEDVTRVKFRLSVVLGLQNQPAGAIEMFDEVKAQLDILRASPGTGKLGDPKDMALLDANVSAVHGRTAGIWSNGTMW</sequence>
<evidence type="ECO:0000313" key="1">
    <source>
        <dbReference type="EMBL" id="KAJ8131952.1"/>
    </source>
</evidence>
<name>A0ACC2JXD6_9PEZI</name>
<proteinExistence type="predicted"/>
<organism evidence="1 2">
    <name type="scientific">Lasiodiplodia mahajangana</name>
    <dbReference type="NCBI Taxonomy" id="1108764"/>
    <lineage>
        <taxon>Eukaryota</taxon>
        <taxon>Fungi</taxon>
        <taxon>Dikarya</taxon>
        <taxon>Ascomycota</taxon>
        <taxon>Pezizomycotina</taxon>
        <taxon>Dothideomycetes</taxon>
        <taxon>Dothideomycetes incertae sedis</taxon>
        <taxon>Botryosphaeriales</taxon>
        <taxon>Botryosphaeriaceae</taxon>
        <taxon>Lasiodiplodia</taxon>
    </lineage>
</organism>
<dbReference type="EMBL" id="JAPUUL010000201">
    <property type="protein sequence ID" value="KAJ8131952.1"/>
    <property type="molecule type" value="Genomic_DNA"/>
</dbReference>